<evidence type="ECO:0000313" key="5">
    <source>
        <dbReference type="EMBL" id="CAB4200515.1"/>
    </source>
</evidence>
<evidence type="ECO:0000313" key="2">
    <source>
        <dbReference type="EMBL" id="CAB4146390.1"/>
    </source>
</evidence>
<feature type="transmembrane region" description="Helical" evidence="1">
    <location>
        <begin position="18"/>
        <end position="35"/>
    </location>
</feature>
<dbReference type="EMBL" id="LR797301">
    <property type="protein sequence ID" value="CAB4200515.1"/>
    <property type="molecule type" value="Genomic_DNA"/>
</dbReference>
<sequence length="66" mass="6775">MTTEDAAQKKAIRKSKTLWMAAATAAAGAILTASPEAIPHAASGPGLLLIAALQAILRVYTTQSIK</sequence>
<organism evidence="2">
    <name type="scientific">uncultured Caudovirales phage</name>
    <dbReference type="NCBI Taxonomy" id="2100421"/>
    <lineage>
        <taxon>Viruses</taxon>
        <taxon>Duplodnaviria</taxon>
        <taxon>Heunggongvirae</taxon>
        <taxon>Uroviricota</taxon>
        <taxon>Caudoviricetes</taxon>
        <taxon>Peduoviridae</taxon>
        <taxon>Maltschvirus</taxon>
        <taxon>Maltschvirus maltsch</taxon>
    </lineage>
</organism>
<keyword evidence="1" id="KW-0812">Transmembrane</keyword>
<dbReference type="EMBL" id="LR796954">
    <property type="protein sequence ID" value="CAB4177777.1"/>
    <property type="molecule type" value="Genomic_DNA"/>
</dbReference>
<dbReference type="EMBL" id="LR797110">
    <property type="protein sequence ID" value="CAB4187547.1"/>
    <property type="molecule type" value="Genomic_DNA"/>
</dbReference>
<evidence type="ECO:0000256" key="1">
    <source>
        <dbReference type="SAM" id="Phobius"/>
    </source>
</evidence>
<feature type="transmembrane region" description="Helical" evidence="1">
    <location>
        <begin position="41"/>
        <end position="60"/>
    </location>
</feature>
<evidence type="ECO:0000313" key="4">
    <source>
        <dbReference type="EMBL" id="CAB4187547.1"/>
    </source>
</evidence>
<protein>
    <submittedName>
        <fullName evidence="2">Uncharacterized protein</fullName>
    </submittedName>
</protein>
<gene>
    <name evidence="3" type="ORF">UFOVP1008_49</name>
    <name evidence="4" type="ORF">UFOVP1160_50</name>
    <name evidence="5" type="ORF">UFOVP1352_53</name>
    <name evidence="2" type="ORF">UFOVP498_4</name>
</gene>
<accession>A0A6J5MMY7</accession>
<keyword evidence="1" id="KW-1133">Transmembrane helix</keyword>
<keyword evidence="1" id="KW-0472">Membrane</keyword>
<dbReference type="EMBL" id="LR796467">
    <property type="protein sequence ID" value="CAB4146390.1"/>
    <property type="molecule type" value="Genomic_DNA"/>
</dbReference>
<name>A0A6J5MMY7_9CAUD</name>
<proteinExistence type="predicted"/>
<evidence type="ECO:0000313" key="3">
    <source>
        <dbReference type="EMBL" id="CAB4177777.1"/>
    </source>
</evidence>
<reference evidence="2" key="1">
    <citation type="submission" date="2020-04" db="EMBL/GenBank/DDBJ databases">
        <authorList>
            <person name="Chiriac C."/>
            <person name="Salcher M."/>
            <person name="Ghai R."/>
            <person name="Kavagutti S V."/>
        </authorList>
    </citation>
    <scope>NUCLEOTIDE SEQUENCE</scope>
</reference>